<feature type="region of interest" description="Disordered" evidence="1">
    <location>
        <begin position="1"/>
        <end position="95"/>
    </location>
</feature>
<feature type="compositionally biased region" description="Low complexity" evidence="1">
    <location>
        <begin position="60"/>
        <end position="84"/>
    </location>
</feature>
<evidence type="ECO:0000313" key="2">
    <source>
        <dbReference type="EMBL" id="OLP99461.1"/>
    </source>
</evidence>
<feature type="compositionally biased region" description="Low complexity" evidence="1">
    <location>
        <begin position="10"/>
        <end position="25"/>
    </location>
</feature>
<proteinExistence type="predicted"/>
<evidence type="ECO:0000256" key="1">
    <source>
        <dbReference type="SAM" id="MobiDB-lite"/>
    </source>
</evidence>
<organism evidence="2 3">
    <name type="scientific">Symbiodinium microadriaticum</name>
    <name type="common">Dinoflagellate</name>
    <name type="synonym">Zooxanthella microadriatica</name>
    <dbReference type="NCBI Taxonomy" id="2951"/>
    <lineage>
        <taxon>Eukaryota</taxon>
        <taxon>Sar</taxon>
        <taxon>Alveolata</taxon>
        <taxon>Dinophyceae</taxon>
        <taxon>Suessiales</taxon>
        <taxon>Symbiodiniaceae</taxon>
        <taxon>Symbiodinium</taxon>
    </lineage>
</organism>
<dbReference type="EMBL" id="LSRX01000361">
    <property type="protein sequence ID" value="OLP99461.1"/>
    <property type="molecule type" value="Genomic_DNA"/>
</dbReference>
<evidence type="ECO:0000313" key="3">
    <source>
        <dbReference type="Proteomes" id="UP000186817"/>
    </source>
</evidence>
<name>A0A1Q9DWD4_SYMMI</name>
<feature type="region of interest" description="Disordered" evidence="1">
    <location>
        <begin position="229"/>
        <end position="275"/>
    </location>
</feature>
<evidence type="ECO:0008006" key="4">
    <source>
        <dbReference type="Google" id="ProtNLM"/>
    </source>
</evidence>
<comment type="caution">
    <text evidence="2">The sequence shown here is derived from an EMBL/GenBank/DDBJ whole genome shotgun (WGS) entry which is preliminary data.</text>
</comment>
<dbReference type="SUPFAM" id="SSF53335">
    <property type="entry name" value="S-adenosyl-L-methionine-dependent methyltransferases"/>
    <property type="match status" value="1"/>
</dbReference>
<gene>
    <name evidence="2" type="ORF">AK812_SmicGene17976</name>
</gene>
<dbReference type="OrthoDB" id="406098at2759"/>
<dbReference type="AlphaFoldDB" id="A0A1Q9DWD4"/>
<reference evidence="2 3" key="1">
    <citation type="submission" date="2016-02" db="EMBL/GenBank/DDBJ databases">
        <title>Genome analysis of coral dinoflagellate symbionts highlights evolutionary adaptations to a symbiotic lifestyle.</title>
        <authorList>
            <person name="Aranda M."/>
            <person name="Li Y."/>
            <person name="Liew Y.J."/>
            <person name="Baumgarten S."/>
            <person name="Simakov O."/>
            <person name="Wilson M."/>
            <person name="Piel J."/>
            <person name="Ashoor H."/>
            <person name="Bougouffa S."/>
            <person name="Bajic V.B."/>
            <person name="Ryu T."/>
            <person name="Ravasi T."/>
            <person name="Bayer T."/>
            <person name="Micklem G."/>
            <person name="Kim H."/>
            <person name="Bhak J."/>
            <person name="Lajeunesse T.C."/>
            <person name="Voolstra C.R."/>
        </authorList>
    </citation>
    <scope>NUCLEOTIDE SEQUENCE [LARGE SCALE GENOMIC DNA]</scope>
    <source>
        <strain evidence="2 3">CCMP2467</strain>
    </source>
</reference>
<keyword evidence="3" id="KW-1185">Reference proteome</keyword>
<feature type="compositionally biased region" description="Basic and acidic residues" evidence="1">
    <location>
        <begin position="118"/>
        <end position="132"/>
    </location>
</feature>
<feature type="compositionally biased region" description="Polar residues" evidence="1">
    <location>
        <begin position="36"/>
        <end position="48"/>
    </location>
</feature>
<accession>A0A1Q9DWD4</accession>
<protein>
    <recommendedName>
        <fullName evidence="4">Methyltransferase domain-containing protein</fullName>
    </recommendedName>
</protein>
<dbReference type="Gene3D" id="3.40.50.150">
    <property type="entry name" value="Vaccinia Virus protein VP39"/>
    <property type="match status" value="1"/>
</dbReference>
<dbReference type="Proteomes" id="UP000186817">
    <property type="component" value="Unassembled WGS sequence"/>
</dbReference>
<dbReference type="InterPro" id="IPR029063">
    <property type="entry name" value="SAM-dependent_MTases_sf"/>
</dbReference>
<sequence length="583" mass="63576">MAGDDVLAELGLDSDLSDDSGTSDSLDVEALLPASGLTSPENKTSTGVPTLAEEPKGQPAAAPAAAAPDLALLESSDAASSSLEGESNLDVEALLETSSPELRAAEQRLEENAPIAVGERRSSSSSALEEHQSVPMAPRGSVLLFEQDPAPAREAVLPAASAHREIHISDVETQAASHSAMPVEKGSALVGEATAPTLSAEPVRAASDGSPARGSVAQEVHRLEQVIRSRSTSPAQMVVHQPRLPSVQTQACTPDASPTRRSQARTPDASPTRRAQVELAEEPVQLQPEVLKHLHNQTRAMGPWTLIISSAVFALLSWLGYHIRSVIVDNCTHCDTGEGGQDPQKSFEGYAERAEQWSRGELPDWDVAVSGPASKAEADELKPFFDWLGSFLSSRNISSIVDVSSGHWPSGWQRGVKWSGQDYTGLDITPKMIEDNRAFFKYKDPQQYGLRSVTFEVGDMLKELPKADLLITKDTIIHIPNWAILKFLETNVNVCPPRYREVLFIHDRPPNWKFRWGAVPLVRHIVRNWDCPGFSDFHEIDLRVAPYHLDVVNLFEFNSSTRADRVMDNPKVVQYMKTSCPGS</sequence>
<feature type="region of interest" description="Disordered" evidence="1">
    <location>
        <begin position="107"/>
        <end position="135"/>
    </location>
</feature>